<dbReference type="GO" id="GO:0017056">
    <property type="term" value="F:structural constituent of nuclear pore"/>
    <property type="evidence" value="ECO:0007669"/>
    <property type="project" value="InterPro"/>
</dbReference>
<evidence type="ECO:0000256" key="1">
    <source>
        <dbReference type="ARBA" id="ARBA00004123"/>
    </source>
</evidence>
<evidence type="ECO:0000313" key="7">
    <source>
        <dbReference type="Proteomes" id="UP000054359"/>
    </source>
</evidence>
<dbReference type="EMBL" id="KK119313">
    <property type="protein sequence ID" value="KFM75352.1"/>
    <property type="molecule type" value="Genomic_DNA"/>
</dbReference>
<dbReference type="OMA" id="HSANGMQ"/>
<feature type="domain" description="Nucleoporin Nup133/Nup155-like N-terminal" evidence="5">
    <location>
        <begin position="84"/>
        <end position="181"/>
    </location>
</feature>
<reference evidence="6 7" key="1">
    <citation type="submission" date="2013-11" db="EMBL/GenBank/DDBJ databases">
        <title>Genome sequencing of Stegodyphus mimosarum.</title>
        <authorList>
            <person name="Bechsgaard J."/>
        </authorList>
    </citation>
    <scope>NUCLEOTIDE SEQUENCE [LARGE SCALE GENOMIC DNA]</scope>
</reference>
<dbReference type="InterPro" id="IPR004870">
    <property type="entry name" value="Nucleoporin_Nup155"/>
</dbReference>
<dbReference type="OrthoDB" id="338970at2759"/>
<dbReference type="PANTHER" id="PTHR10350:SF6">
    <property type="entry name" value="NUCLEAR PORE COMPLEX PROTEIN NUP155"/>
    <property type="match status" value="1"/>
</dbReference>
<comment type="subcellular location">
    <subcellularLocation>
        <location evidence="1">Nucleus</location>
    </subcellularLocation>
</comment>
<dbReference type="GO" id="GO:0044611">
    <property type="term" value="C:nuclear pore inner ring"/>
    <property type="evidence" value="ECO:0007669"/>
    <property type="project" value="TreeGrafter"/>
</dbReference>
<proteinExistence type="predicted"/>
<feature type="non-terminal residue" evidence="6">
    <location>
        <position position="182"/>
    </location>
</feature>
<dbReference type="GO" id="GO:0000972">
    <property type="term" value="P:transcription-dependent tethering of RNA polymerase II gene DNA at nuclear periphery"/>
    <property type="evidence" value="ECO:0007669"/>
    <property type="project" value="TreeGrafter"/>
</dbReference>
<dbReference type="Proteomes" id="UP000054359">
    <property type="component" value="Unassembled WGS sequence"/>
</dbReference>
<dbReference type="GO" id="GO:0006606">
    <property type="term" value="P:protein import into nucleus"/>
    <property type="evidence" value="ECO:0007669"/>
    <property type="project" value="TreeGrafter"/>
</dbReference>
<name>A0A087UDB3_STEMI</name>
<gene>
    <name evidence="6" type="ORF">X975_21128</name>
</gene>
<keyword evidence="4" id="KW-0472">Membrane</keyword>
<dbReference type="PANTHER" id="PTHR10350">
    <property type="entry name" value="NUCLEAR PORE COMPLEX PROTEIN NUP155"/>
    <property type="match status" value="1"/>
</dbReference>
<keyword evidence="4" id="KW-1133">Transmembrane helix</keyword>
<keyword evidence="3" id="KW-0539">Nucleus</keyword>
<accession>A0A087UDB3</accession>
<sequence length="182" mass="20208">MAISSVLEISTMHSANGMQKEALESSAKMVDAQMQYDNSYPEMIESLKMNGATLPTVSGLNDQDYPGVSELSISLHSLAQLNLLKRIPLPSELVEQFGLMQSNCQMGLFPEVGRAWLTIDSNIFLWSFHDGSDLAYYDGLKETILCVGLVKPKPDIFQSFIHYLLCLTTPVEIIVLGVNFTR</sequence>
<evidence type="ECO:0000256" key="4">
    <source>
        <dbReference type="SAM" id="Phobius"/>
    </source>
</evidence>
<organism evidence="6 7">
    <name type="scientific">Stegodyphus mimosarum</name>
    <name type="common">African social velvet spider</name>
    <dbReference type="NCBI Taxonomy" id="407821"/>
    <lineage>
        <taxon>Eukaryota</taxon>
        <taxon>Metazoa</taxon>
        <taxon>Ecdysozoa</taxon>
        <taxon>Arthropoda</taxon>
        <taxon>Chelicerata</taxon>
        <taxon>Arachnida</taxon>
        <taxon>Araneae</taxon>
        <taxon>Araneomorphae</taxon>
        <taxon>Entelegynae</taxon>
        <taxon>Eresoidea</taxon>
        <taxon>Eresidae</taxon>
        <taxon>Stegodyphus</taxon>
    </lineage>
</organism>
<keyword evidence="4" id="KW-0812">Transmembrane</keyword>
<dbReference type="InterPro" id="IPR014908">
    <property type="entry name" value="Nucleoporin_Nup133/Nup155_N"/>
</dbReference>
<dbReference type="AlphaFoldDB" id="A0A087UDB3"/>
<evidence type="ECO:0000313" key="6">
    <source>
        <dbReference type="EMBL" id="KFM75352.1"/>
    </source>
</evidence>
<evidence type="ECO:0000259" key="5">
    <source>
        <dbReference type="Pfam" id="PF08801"/>
    </source>
</evidence>
<dbReference type="GO" id="GO:0006405">
    <property type="term" value="P:RNA export from nucleus"/>
    <property type="evidence" value="ECO:0007669"/>
    <property type="project" value="TreeGrafter"/>
</dbReference>
<evidence type="ECO:0000256" key="3">
    <source>
        <dbReference type="ARBA" id="ARBA00023242"/>
    </source>
</evidence>
<dbReference type="STRING" id="407821.A0A087UDB3"/>
<evidence type="ECO:0000256" key="2">
    <source>
        <dbReference type="ARBA" id="ARBA00022448"/>
    </source>
</evidence>
<protein>
    <submittedName>
        <fullName evidence="6">Nuclear pore complex protein Nup155</fullName>
    </submittedName>
</protein>
<dbReference type="Pfam" id="PF08801">
    <property type="entry name" value="Nucleoporin_N"/>
    <property type="match status" value="1"/>
</dbReference>
<dbReference type="GO" id="GO:0036228">
    <property type="term" value="P:protein localization to nuclear inner membrane"/>
    <property type="evidence" value="ECO:0007669"/>
    <property type="project" value="TreeGrafter"/>
</dbReference>
<feature type="transmembrane region" description="Helical" evidence="4">
    <location>
        <begin position="160"/>
        <end position="180"/>
    </location>
</feature>
<keyword evidence="2" id="KW-0813">Transport</keyword>
<keyword evidence="7" id="KW-1185">Reference proteome</keyword>